<dbReference type="InterPro" id="IPR036291">
    <property type="entry name" value="NAD(P)-bd_dom_sf"/>
</dbReference>
<sequence length="205" mass="21373">MSFLPFDLGEPESVTGAVRQANEQLGGIDALVHAAGVMWTSDFLDTTEADLRGHLDVNLIGAFRVVRDVARCMVEAEASGNGRGGRIVLVTSLHGRIGVQKRSAYAASKGALEALGRVAAAELAQHRIRVNMLAPGAVDGGMQPNPGSRAHWVEATPIHRVATTDEVGRAAALLTSDDASFITGQTIAIDGGVTNLRPFGLPSGV</sequence>
<protein>
    <submittedName>
        <fullName evidence="3">3-oxoacyl-[acyl-carrier protein] reductase</fullName>
    </submittedName>
</protein>
<evidence type="ECO:0000256" key="1">
    <source>
        <dbReference type="ARBA" id="ARBA00006484"/>
    </source>
</evidence>
<evidence type="ECO:0000313" key="4">
    <source>
        <dbReference type="Proteomes" id="UP000199382"/>
    </source>
</evidence>
<accession>A0A1G8T1V5</accession>
<dbReference type="PANTHER" id="PTHR42760:SF133">
    <property type="entry name" value="3-OXOACYL-[ACYL-CARRIER-PROTEIN] REDUCTASE"/>
    <property type="match status" value="1"/>
</dbReference>
<dbReference type="PROSITE" id="PS00061">
    <property type="entry name" value="ADH_SHORT"/>
    <property type="match status" value="1"/>
</dbReference>
<dbReference type="Proteomes" id="UP000199382">
    <property type="component" value="Unassembled WGS sequence"/>
</dbReference>
<dbReference type="CDD" id="cd05233">
    <property type="entry name" value="SDR_c"/>
    <property type="match status" value="1"/>
</dbReference>
<dbReference type="AlphaFoldDB" id="A0A1G8T1V5"/>
<dbReference type="GO" id="GO:0016616">
    <property type="term" value="F:oxidoreductase activity, acting on the CH-OH group of donors, NAD or NADP as acceptor"/>
    <property type="evidence" value="ECO:0007669"/>
    <property type="project" value="TreeGrafter"/>
</dbReference>
<dbReference type="Pfam" id="PF13561">
    <property type="entry name" value="adh_short_C2"/>
    <property type="match status" value="1"/>
</dbReference>
<reference evidence="3 4" key="1">
    <citation type="submission" date="2016-10" db="EMBL/GenBank/DDBJ databases">
        <authorList>
            <person name="de Groot N.N."/>
        </authorList>
    </citation>
    <scope>NUCLEOTIDE SEQUENCE [LARGE SCALE GENOMIC DNA]</scope>
    <source>
        <strain evidence="3 4">DSM 25294</strain>
    </source>
</reference>
<gene>
    <name evidence="3" type="ORF">SAMN04488026_101623</name>
</gene>
<evidence type="ECO:0000256" key="2">
    <source>
        <dbReference type="ARBA" id="ARBA00023002"/>
    </source>
</evidence>
<evidence type="ECO:0000313" key="3">
    <source>
        <dbReference type="EMBL" id="SDJ35592.1"/>
    </source>
</evidence>
<keyword evidence="2" id="KW-0560">Oxidoreductase</keyword>
<comment type="similarity">
    <text evidence="1">Belongs to the short-chain dehydrogenases/reductases (SDR) family.</text>
</comment>
<dbReference type="InterPro" id="IPR020904">
    <property type="entry name" value="Sc_DH/Rdtase_CS"/>
</dbReference>
<dbReference type="SUPFAM" id="SSF51735">
    <property type="entry name" value="NAD(P)-binding Rossmann-fold domains"/>
    <property type="match status" value="1"/>
</dbReference>
<keyword evidence="4" id="KW-1185">Reference proteome</keyword>
<proteinExistence type="inferred from homology"/>
<dbReference type="Gene3D" id="3.40.50.720">
    <property type="entry name" value="NAD(P)-binding Rossmann-like Domain"/>
    <property type="match status" value="1"/>
</dbReference>
<dbReference type="PRINTS" id="PR00081">
    <property type="entry name" value="GDHRDH"/>
</dbReference>
<dbReference type="PRINTS" id="PR00080">
    <property type="entry name" value="SDRFAMILY"/>
</dbReference>
<organism evidence="3 4">
    <name type="scientific">Aliiruegeria lutimaris</name>
    <dbReference type="NCBI Taxonomy" id="571298"/>
    <lineage>
        <taxon>Bacteria</taxon>
        <taxon>Pseudomonadati</taxon>
        <taxon>Pseudomonadota</taxon>
        <taxon>Alphaproteobacteria</taxon>
        <taxon>Rhodobacterales</taxon>
        <taxon>Roseobacteraceae</taxon>
        <taxon>Aliiruegeria</taxon>
    </lineage>
</organism>
<dbReference type="InterPro" id="IPR002347">
    <property type="entry name" value="SDR_fam"/>
</dbReference>
<dbReference type="PANTHER" id="PTHR42760">
    <property type="entry name" value="SHORT-CHAIN DEHYDROGENASES/REDUCTASES FAMILY MEMBER"/>
    <property type="match status" value="1"/>
</dbReference>
<dbReference type="STRING" id="571298.SAMN04488026_101623"/>
<name>A0A1G8T1V5_9RHOB</name>
<dbReference type="EMBL" id="FNEK01000016">
    <property type="protein sequence ID" value="SDJ35592.1"/>
    <property type="molecule type" value="Genomic_DNA"/>
</dbReference>